<feature type="transmembrane region" description="Helical" evidence="9">
    <location>
        <begin position="485"/>
        <end position="509"/>
    </location>
</feature>
<dbReference type="InterPro" id="IPR011864">
    <property type="entry name" value="Phosphate_PstC"/>
</dbReference>
<keyword evidence="3" id="KW-0813">Transport</keyword>
<dbReference type="InterPro" id="IPR035906">
    <property type="entry name" value="MetI-like_sf"/>
</dbReference>
<keyword evidence="6 9" id="KW-1133">Transmembrane helix</keyword>
<dbReference type="HOGENOM" id="CLU_023674_1_0_2"/>
<feature type="transmembrane region" description="Helical" evidence="9">
    <location>
        <begin position="398"/>
        <end position="423"/>
    </location>
</feature>
<dbReference type="PROSITE" id="PS50928">
    <property type="entry name" value="ABC_TM1"/>
    <property type="match status" value="2"/>
</dbReference>
<dbReference type="GO" id="GO:0005886">
    <property type="term" value="C:plasma membrane"/>
    <property type="evidence" value="ECO:0007669"/>
    <property type="project" value="UniProtKB-SubCell"/>
</dbReference>
<feature type="transmembrane region" description="Helical" evidence="9">
    <location>
        <begin position="443"/>
        <end position="473"/>
    </location>
</feature>
<reference evidence="12" key="1">
    <citation type="journal article" date="2012" name="J. Bacteriol.">
        <title>Complete genome sequence of the hydrogenotrophic, methanogenic archaeon Methanoculleus bourgensis strain MS2T, isolated from a sewage sludge digester.</title>
        <authorList>
            <person name="Maus I."/>
            <person name="Wibberg D."/>
            <person name="Stantscheff R."/>
            <person name="Eikmeyer F.G."/>
            <person name="Seffner A."/>
            <person name="Boelter J."/>
            <person name="Szczepanowski R."/>
            <person name="Blom J."/>
            <person name="Jaenicke S."/>
            <person name="Konig H."/>
            <person name="Puhler A."/>
            <person name="Schluter A."/>
        </authorList>
    </citation>
    <scope>NUCLEOTIDE SEQUENCE [LARGE SCALE GENOMIC DNA]</scope>
    <source>
        <strain evidence="12">ATCC 43281 / DSM 3045 / OCM 15 / MS2</strain>
    </source>
</reference>
<dbReference type="PANTHER" id="PTHR43470">
    <property type="entry name" value="PHOSPHATE TRANSPORT SYSTEM PERMEASE PROTEIN PSTA-RELATED"/>
    <property type="match status" value="1"/>
</dbReference>
<dbReference type="SUPFAM" id="SSF161098">
    <property type="entry name" value="MetI-like"/>
    <property type="match status" value="2"/>
</dbReference>
<dbReference type="Gene3D" id="1.10.3720.10">
    <property type="entry name" value="MetI-like"/>
    <property type="match status" value="2"/>
</dbReference>
<keyword evidence="7 9" id="KW-0472">Membrane</keyword>
<dbReference type="InterPro" id="IPR005672">
    <property type="entry name" value="Phosphate_PstA"/>
</dbReference>
<keyword evidence="4" id="KW-1003">Cell membrane</keyword>
<dbReference type="GO" id="GO:0005315">
    <property type="term" value="F:phosphate transmembrane transporter activity"/>
    <property type="evidence" value="ECO:0007669"/>
    <property type="project" value="InterPro"/>
</dbReference>
<dbReference type="STRING" id="1201294.BN140_1307"/>
<dbReference type="EMBL" id="HE964772">
    <property type="protein sequence ID" value="CCJ36231.2"/>
    <property type="molecule type" value="Genomic_DNA"/>
</dbReference>
<feature type="transmembrane region" description="Helical" evidence="9">
    <location>
        <begin position="106"/>
        <end position="135"/>
    </location>
</feature>
<evidence type="ECO:0000256" key="4">
    <source>
        <dbReference type="ARBA" id="ARBA00022475"/>
    </source>
</evidence>
<dbReference type="AlphaFoldDB" id="I7KCS7"/>
<evidence type="ECO:0000256" key="8">
    <source>
        <dbReference type="SAM" id="MobiDB-lite"/>
    </source>
</evidence>
<evidence type="ECO:0000313" key="12">
    <source>
        <dbReference type="Proteomes" id="UP000009007"/>
    </source>
</evidence>
<feature type="transmembrane region" description="Helical" evidence="9">
    <location>
        <begin position="182"/>
        <end position="201"/>
    </location>
</feature>
<feature type="domain" description="ABC transmembrane type-1" evidence="10">
    <location>
        <begin position="448"/>
        <end position="657"/>
    </location>
</feature>
<dbReference type="Proteomes" id="UP000009007">
    <property type="component" value="Chromosome I"/>
</dbReference>
<evidence type="ECO:0000256" key="3">
    <source>
        <dbReference type="ARBA" id="ARBA00022448"/>
    </source>
</evidence>
<evidence type="ECO:0000256" key="1">
    <source>
        <dbReference type="ARBA" id="ARBA00004651"/>
    </source>
</evidence>
<feature type="transmembrane region" description="Helical" evidence="9">
    <location>
        <begin position="300"/>
        <end position="321"/>
    </location>
</feature>
<protein>
    <submittedName>
        <fullName evidence="11">Phosphate transport system permease protein</fullName>
    </submittedName>
</protein>
<feature type="transmembrane region" description="Helical" evidence="9">
    <location>
        <begin position="605"/>
        <end position="624"/>
    </location>
</feature>
<feature type="transmembrane region" description="Helical" evidence="9">
    <location>
        <begin position="50"/>
        <end position="71"/>
    </location>
</feature>
<dbReference type="KEGG" id="mbg:BN140_1307"/>
<feature type="transmembrane region" description="Helical" evidence="9">
    <location>
        <begin position="636"/>
        <end position="656"/>
    </location>
</feature>
<gene>
    <name evidence="11" type="primary">ptsC</name>
    <name evidence="11" type="ordered locus">BN140_1307</name>
</gene>
<feature type="transmembrane region" description="Helical" evidence="9">
    <location>
        <begin position="147"/>
        <end position="167"/>
    </location>
</feature>
<evidence type="ECO:0000259" key="10">
    <source>
        <dbReference type="PROSITE" id="PS50928"/>
    </source>
</evidence>
<proteinExistence type="inferred from homology"/>
<comment type="similarity">
    <text evidence="2">Belongs to the binding-protein-dependent transport system permease family. CysTW subfamily.</text>
</comment>
<evidence type="ECO:0000256" key="6">
    <source>
        <dbReference type="ARBA" id="ARBA00022989"/>
    </source>
</evidence>
<evidence type="ECO:0000256" key="7">
    <source>
        <dbReference type="ARBA" id="ARBA00023136"/>
    </source>
</evidence>
<feature type="region of interest" description="Disordered" evidence="8">
    <location>
        <begin position="1"/>
        <end position="33"/>
    </location>
</feature>
<name>I7KCS7_METBM</name>
<accession>I7KCS7</accession>
<keyword evidence="12" id="KW-1185">Reference proteome</keyword>
<organism evidence="11 12">
    <name type="scientific">Methanoculleus bourgensis (strain ATCC 43281 / DSM 3045 / OCM 15 / MS2)</name>
    <name type="common">Methanogenium bourgense</name>
    <dbReference type="NCBI Taxonomy" id="1201294"/>
    <lineage>
        <taxon>Archaea</taxon>
        <taxon>Methanobacteriati</taxon>
        <taxon>Methanobacteriota</taxon>
        <taxon>Stenosarchaea group</taxon>
        <taxon>Methanomicrobia</taxon>
        <taxon>Methanomicrobiales</taxon>
        <taxon>Methanomicrobiaceae</taxon>
        <taxon>Methanoculleus</taxon>
    </lineage>
</organism>
<comment type="subcellular location">
    <subcellularLocation>
        <location evidence="1">Cell membrane</location>
        <topology evidence="1">Multi-pass membrane protein</topology>
    </subcellularLocation>
</comment>
<dbReference type="NCBIfam" id="TIGR02138">
    <property type="entry name" value="phosphate_pstC"/>
    <property type="match status" value="1"/>
</dbReference>
<dbReference type="NCBIfam" id="TIGR00974">
    <property type="entry name" value="3a0107s02c"/>
    <property type="match status" value="1"/>
</dbReference>
<feature type="transmembrane region" description="Helical" evidence="9">
    <location>
        <begin position="348"/>
        <end position="377"/>
    </location>
</feature>
<dbReference type="PATRIC" id="fig|1201294.9.peg.1440"/>
<dbReference type="Pfam" id="PF00528">
    <property type="entry name" value="BPD_transp_1"/>
    <property type="match status" value="2"/>
</dbReference>
<feature type="domain" description="ABC transmembrane type-1" evidence="10">
    <location>
        <begin position="107"/>
        <end position="321"/>
    </location>
</feature>
<sequence length="666" mass="70109">MAPLCGGRPGRPGNPAPHPRPGTAREPPIPNKPFSPWKRIRQVREKAIRALWFCTAIFAVVAIFFIFIFLLRNGYPIFEEVGVWNFITGDLWNPTGATPAYGICPLIAGTLLVMLGAMVIAIPLGIASAVFIAELASPRVRVVVKPAIELLAGIPSVVYGFFGLVILTDQIRIVFDVASGETWLAGSILLGIMALPTIVSISEDAISAVPRGYREGSLALGATHWQTITGTVIPAALSGITAAIILGMGRAIGETMAVIMVAGNAAIVPEPLWNALSPVRTLTGTLGIEMGEVAVGSTHYHALFGVAVVLLAITLAVNLLAGGILRRLSERHTATAARKMRESTARPYARAVLGIGILGLVAVAAGALVAVVTAVALPAVEYTLHRISPKIKQKVAFGLVYASTSIVLLFLGVILFDIIYNGAPALSWEFLTAPPGDLGRAGGIGPAILGTLLLVGGAILFALPIGIGASIYLHEYTRGGRITGIIRAGVDLLGGTPSIVFGLFGFAFLVLYLDLGVSLLAGQITLGLMILPTIIRTTEEALGSVPGGVREGSLALGATHWETIWRVVLPPAVPGILTGMILSIGRAAGETAPILFTAVVFSRRFLPASVMEPVMALPYHLFILATNVPGARENQYGTALVLLVLVMAIYLVAILIRNHYQKSVRW</sequence>
<dbReference type="CDD" id="cd06261">
    <property type="entry name" value="TM_PBP2"/>
    <property type="match status" value="2"/>
</dbReference>
<evidence type="ECO:0000256" key="5">
    <source>
        <dbReference type="ARBA" id="ARBA00022692"/>
    </source>
</evidence>
<dbReference type="PANTHER" id="PTHR43470:SF3">
    <property type="entry name" value="PHOSPHATE TRANSPORT SYSTEM PERMEASE PROTEIN PSTA-RELATED"/>
    <property type="match status" value="1"/>
</dbReference>
<dbReference type="GO" id="GO:0035435">
    <property type="term" value="P:phosphate ion transmembrane transport"/>
    <property type="evidence" value="ECO:0007669"/>
    <property type="project" value="InterPro"/>
</dbReference>
<dbReference type="InterPro" id="IPR000515">
    <property type="entry name" value="MetI-like"/>
</dbReference>
<keyword evidence="5 9" id="KW-0812">Transmembrane</keyword>
<evidence type="ECO:0000256" key="9">
    <source>
        <dbReference type="SAM" id="Phobius"/>
    </source>
</evidence>
<evidence type="ECO:0000256" key="2">
    <source>
        <dbReference type="ARBA" id="ARBA00007069"/>
    </source>
</evidence>
<evidence type="ECO:0000313" key="11">
    <source>
        <dbReference type="EMBL" id="CCJ36231.2"/>
    </source>
</evidence>